<evidence type="ECO:0000256" key="4">
    <source>
        <dbReference type="ARBA" id="ARBA00022692"/>
    </source>
</evidence>
<dbReference type="Pfam" id="PF02416">
    <property type="entry name" value="TatA_B_E"/>
    <property type="match status" value="1"/>
</dbReference>
<keyword evidence="4 9" id="KW-0812">Transmembrane</keyword>
<keyword evidence="8 9" id="KW-0472">Membrane</keyword>
<evidence type="ECO:0000256" key="1">
    <source>
        <dbReference type="ARBA" id="ARBA00004167"/>
    </source>
</evidence>
<evidence type="ECO:0000256" key="9">
    <source>
        <dbReference type="SAM" id="Phobius"/>
    </source>
</evidence>
<evidence type="ECO:0000313" key="10">
    <source>
        <dbReference type="EMBL" id="SVB26673.1"/>
    </source>
</evidence>
<name>A0A382CN07_9ZZZZ</name>
<evidence type="ECO:0000256" key="7">
    <source>
        <dbReference type="ARBA" id="ARBA00023010"/>
    </source>
</evidence>
<comment type="subcellular location">
    <subcellularLocation>
        <location evidence="1">Membrane</location>
        <topology evidence="1">Single-pass membrane protein</topology>
    </subcellularLocation>
</comment>
<evidence type="ECO:0000256" key="8">
    <source>
        <dbReference type="ARBA" id="ARBA00023136"/>
    </source>
</evidence>
<dbReference type="InterPro" id="IPR003369">
    <property type="entry name" value="TatA/B/E"/>
</dbReference>
<dbReference type="NCBIfam" id="TIGR01410">
    <property type="entry name" value="tatB"/>
    <property type="match status" value="1"/>
</dbReference>
<organism evidence="10">
    <name type="scientific">marine metagenome</name>
    <dbReference type="NCBI Taxonomy" id="408172"/>
    <lineage>
        <taxon>unclassified sequences</taxon>
        <taxon>metagenomes</taxon>
        <taxon>ecological metagenomes</taxon>
    </lineage>
</organism>
<dbReference type="PRINTS" id="PR01506">
    <property type="entry name" value="TATBPROTEIN"/>
</dbReference>
<dbReference type="EMBL" id="UINC01034988">
    <property type="protein sequence ID" value="SVB26673.1"/>
    <property type="molecule type" value="Genomic_DNA"/>
</dbReference>
<dbReference type="InterPro" id="IPR018448">
    <property type="entry name" value="TatB"/>
</dbReference>
<gene>
    <name evidence="10" type="ORF">METZ01_LOCUS179527</name>
</gene>
<accession>A0A382CN07</accession>
<protein>
    <recommendedName>
        <fullName evidence="11">Twin-arginine translocation protein TatB</fullName>
    </recommendedName>
</protein>
<dbReference type="GO" id="GO:0016020">
    <property type="term" value="C:membrane"/>
    <property type="evidence" value="ECO:0007669"/>
    <property type="project" value="InterPro"/>
</dbReference>
<keyword evidence="7" id="KW-0811">Translocation</keyword>
<dbReference type="GO" id="GO:0043953">
    <property type="term" value="P:protein transport by the Tat complex"/>
    <property type="evidence" value="ECO:0007669"/>
    <property type="project" value="InterPro"/>
</dbReference>
<proteinExistence type="predicted"/>
<evidence type="ECO:0000256" key="2">
    <source>
        <dbReference type="ARBA" id="ARBA00022448"/>
    </source>
</evidence>
<dbReference type="AlphaFoldDB" id="A0A382CN07"/>
<feature type="transmembrane region" description="Helical" evidence="9">
    <location>
        <begin position="6"/>
        <end position="22"/>
    </location>
</feature>
<evidence type="ECO:0000256" key="5">
    <source>
        <dbReference type="ARBA" id="ARBA00022927"/>
    </source>
</evidence>
<keyword evidence="2" id="KW-0813">Transport</keyword>
<evidence type="ECO:0000256" key="6">
    <source>
        <dbReference type="ARBA" id="ARBA00022989"/>
    </source>
</evidence>
<keyword evidence="3" id="KW-1003">Cell membrane</keyword>
<keyword evidence="6 9" id="KW-1133">Transmembrane helix</keyword>
<dbReference type="GO" id="GO:0008320">
    <property type="term" value="F:protein transmembrane transporter activity"/>
    <property type="evidence" value="ECO:0007669"/>
    <property type="project" value="InterPro"/>
</dbReference>
<reference evidence="10" key="1">
    <citation type="submission" date="2018-05" db="EMBL/GenBank/DDBJ databases">
        <authorList>
            <person name="Lanie J.A."/>
            <person name="Ng W.-L."/>
            <person name="Kazmierczak K.M."/>
            <person name="Andrzejewski T.M."/>
            <person name="Davidsen T.M."/>
            <person name="Wayne K.J."/>
            <person name="Tettelin H."/>
            <person name="Glass J.I."/>
            <person name="Rusch D."/>
            <person name="Podicherti R."/>
            <person name="Tsui H.-C.T."/>
            <person name="Winkler M.E."/>
        </authorList>
    </citation>
    <scope>NUCLEOTIDE SEQUENCE</scope>
</reference>
<dbReference type="Gene3D" id="1.20.5.3310">
    <property type="match status" value="1"/>
</dbReference>
<evidence type="ECO:0008006" key="11">
    <source>
        <dbReference type="Google" id="ProtNLM"/>
    </source>
</evidence>
<keyword evidence="5" id="KW-0653">Protein transport</keyword>
<evidence type="ECO:0000256" key="3">
    <source>
        <dbReference type="ARBA" id="ARBA00022475"/>
    </source>
</evidence>
<sequence>MPQIGWFEILIIVVLSIVIIGPKDFPIVLKKIGSWLGNIKRYFSEIQKDMTDMENAVEDEISLEKDYSNQTSDKKKDE</sequence>